<evidence type="ECO:0000313" key="2">
    <source>
        <dbReference type="EMBL" id="MBM7583668.1"/>
    </source>
</evidence>
<dbReference type="RefSeq" id="WP_205167920.1">
    <property type="nucleotide sequence ID" value="NZ_JAFBDZ010000001.1"/>
</dbReference>
<gene>
    <name evidence="2" type="ORF">JOC86_000205</name>
</gene>
<accession>A0ABS2N736</accession>
<dbReference type="PROSITE" id="PS51186">
    <property type="entry name" value="GNAT"/>
    <property type="match status" value="1"/>
</dbReference>
<dbReference type="Gene3D" id="3.40.630.30">
    <property type="match status" value="1"/>
</dbReference>
<dbReference type="Pfam" id="PF00583">
    <property type="entry name" value="Acetyltransf_1"/>
    <property type="match status" value="1"/>
</dbReference>
<protein>
    <submittedName>
        <fullName evidence="2">Ribosomal protein S18 acetylase RimI-like enzyme</fullName>
    </submittedName>
</protein>
<feature type="domain" description="N-acetyltransferase" evidence="1">
    <location>
        <begin position="135"/>
        <end position="274"/>
    </location>
</feature>
<dbReference type="CDD" id="cd04301">
    <property type="entry name" value="NAT_SF"/>
    <property type="match status" value="1"/>
</dbReference>
<dbReference type="InterPro" id="IPR016181">
    <property type="entry name" value="Acyl_CoA_acyltransferase"/>
</dbReference>
<reference evidence="2 3" key="1">
    <citation type="submission" date="2021-01" db="EMBL/GenBank/DDBJ databases">
        <title>Genomic Encyclopedia of Type Strains, Phase IV (KMG-IV): sequencing the most valuable type-strain genomes for metagenomic binning, comparative biology and taxonomic classification.</title>
        <authorList>
            <person name="Goeker M."/>
        </authorList>
    </citation>
    <scope>NUCLEOTIDE SEQUENCE [LARGE SCALE GENOMIC DNA]</scope>
    <source>
        <strain evidence="2 3">DSM 24834</strain>
    </source>
</reference>
<name>A0ABS2N736_9BACI</name>
<dbReference type="EMBL" id="JAFBDZ010000001">
    <property type="protein sequence ID" value="MBM7583668.1"/>
    <property type="molecule type" value="Genomic_DNA"/>
</dbReference>
<organism evidence="2 3">
    <name type="scientific">Rossellomorea pakistanensis</name>
    <dbReference type="NCBI Taxonomy" id="992288"/>
    <lineage>
        <taxon>Bacteria</taxon>
        <taxon>Bacillati</taxon>
        <taxon>Bacillota</taxon>
        <taxon>Bacilli</taxon>
        <taxon>Bacillales</taxon>
        <taxon>Bacillaceae</taxon>
        <taxon>Rossellomorea</taxon>
    </lineage>
</organism>
<proteinExistence type="predicted"/>
<dbReference type="Proteomes" id="UP001646157">
    <property type="component" value="Unassembled WGS sequence"/>
</dbReference>
<evidence type="ECO:0000313" key="3">
    <source>
        <dbReference type="Proteomes" id="UP001646157"/>
    </source>
</evidence>
<dbReference type="InterPro" id="IPR000182">
    <property type="entry name" value="GNAT_dom"/>
</dbReference>
<comment type="caution">
    <text evidence="2">The sequence shown here is derived from an EMBL/GenBank/DDBJ whole genome shotgun (WGS) entry which is preliminary data.</text>
</comment>
<sequence>MKQRNRNELTSDIGHTSKIIEQHLINHWLYFKDTQDSKSVDTTHLKYISESPYCRVLFVNWLQKDEQYKRYEVEKIINSREQESEQVKWIVGPTSQPADIGKTLERMGFYHHEDWVGMEVNLLTKHIELSPREEFEFRMVKTPADLEKWVEVYVKGYQKPAESKEAIFNRFKPIVLHKQDEYRMYLGFYKGEPAVVGSLFFDKDVAGLYCIATAPEMRRKGLATVYLKNLLHVAKNHNATSCILHATESGKPAYEKLGFKSHCTFQVYHLGNNS</sequence>
<keyword evidence="3" id="KW-1185">Reference proteome</keyword>
<dbReference type="SUPFAM" id="SSF55729">
    <property type="entry name" value="Acyl-CoA N-acyltransferases (Nat)"/>
    <property type="match status" value="1"/>
</dbReference>
<evidence type="ECO:0000259" key="1">
    <source>
        <dbReference type="PROSITE" id="PS51186"/>
    </source>
</evidence>